<dbReference type="EMBL" id="JABFYL010000005">
    <property type="protein sequence ID" value="NVN48447.1"/>
    <property type="molecule type" value="Genomic_DNA"/>
</dbReference>
<organism evidence="2 3">
    <name type="scientific">Mycolicibacterium hippocampi</name>
    <dbReference type="NCBI Taxonomy" id="659824"/>
    <lineage>
        <taxon>Bacteria</taxon>
        <taxon>Bacillati</taxon>
        <taxon>Actinomycetota</taxon>
        <taxon>Actinomycetes</taxon>
        <taxon>Mycobacteriales</taxon>
        <taxon>Mycobacteriaceae</taxon>
        <taxon>Mycolicibacterium</taxon>
    </lineage>
</organism>
<feature type="domain" description="Dimethylamine monooxygenase subunit DmmA-like C-terminal" evidence="1">
    <location>
        <begin position="126"/>
        <end position="169"/>
    </location>
</feature>
<dbReference type="RefSeq" id="WP_178356916.1">
    <property type="nucleotide sequence ID" value="NZ_JABFYL010000005.1"/>
</dbReference>
<gene>
    <name evidence="2" type="ORF">HLY00_4600</name>
</gene>
<comment type="caution">
    <text evidence="2">The sequence shown here is derived from an EMBL/GenBank/DDBJ whole genome shotgun (WGS) entry which is preliminary data.</text>
</comment>
<keyword evidence="3" id="KW-1185">Reference proteome</keyword>
<reference evidence="2 3" key="1">
    <citation type="submission" date="2020-05" db="EMBL/GenBank/DDBJ databases">
        <title>Draft genome sequence of Mycobacterium hippocampi DL, isolated from European seabass, Dicentrarchus labrax, reared in fish farms.</title>
        <authorList>
            <person name="Stathopoulou P."/>
            <person name="Asimakis E."/>
            <person name="Tzokas K."/>
            <person name="Batargias C."/>
            <person name="Tsiamis G."/>
        </authorList>
    </citation>
    <scope>NUCLEOTIDE SEQUENCE [LARGE SCALE GENOMIC DNA]</scope>
    <source>
        <strain evidence="2 3">DL</strain>
    </source>
</reference>
<sequence length="180" mass="19208">MRPALELTSVPTWATAPARPAADSSGRSWTVIGFGAAGSEIARAWSAELTAAGRSAVRLHEIDAIDGDEQARAALVADLAEARVGWRLMMAGPAHTCLRLRAAAVQLDVADDEITVASTDVDTRAVQCVHCRTITCAPVELEDVVPCRGCGRNLLVHYHVSRRLGAHLGYMVDAEQQVAR</sequence>
<evidence type="ECO:0000313" key="2">
    <source>
        <dbReference type="EMBL" id="NVN48447.1"/>
    </source>
</evidence>
<dbReference type="NCBIfam" id="NF041259">
    <property type="entry name" value="mono_DmmA_fam"/>
    <property type="match status" value="1"/>
</dbReference>
<evidence type="ECO:0000313" key="3">
    <source>
        <dbReference type="Proteomes" id="UP000570517"/>
    </source>
</evidence>
<protein>
    <recommendedName>
        <fullName evidence="1">Dimethylamine monooxygenase subunit DmmA-like C-terminal domain-containing protein</fullName>
    </recommendedName>
</protein>
<dbReference type="Proteomes" id="UP000570517">
    <property type="component" value="Unassembled WGS sequence"/>
</dbReference>
<dbReference type="Pfam" id="PF22289">
    <property type="entry name" value="DmmA-like_C"/>
    <property type="match status" value="1"/>
</dbReference>
<proteinExistence type="predicted"/>
<dbReference type="AlphaFoldDB" id="A0A850PI64"/>
<accession>A0A850PI64</accession>
<dbReference type="InterPro" id="IPR048037">
    <property type="entry name" value="DmmA-like_C"/>
</dbReference>
<evidence type="ECO:0000259" key="1">
    <source>
        <dbReference type="Pfam" id="PF22289"/>
    </source>
</evidence>
<name>A0A850PI64_9MYCO</name>